<gene>
    <name evidence="10" type="ORF">DYB25_008760</name>
    <name evidence="14" type="ORF">DYB26_010360</name>
    <name evidence="13" type="ORF">DYB31_010776</name>
    <name evidence="11" type="ORF">DYB34_008018</name>
    <name evidence="9" type="ORF">DYB36_004054</name>
    <name evidence="12" type="ORF">DYB38_006971</name>
</gene>
<dbReference type="GO" id="GO:0045047">
    <property type="term" value="P:protein targeting to ER"/>
    <property type="evidence" value="ECO:0007669"/>
    <property type="project" value="TreeGrafter"/>
</dbReference>
<dbReference type="PIRSF" id="PIRSF016089">
    <property type="entry name" value="SPC22"/>
    <property type="match status" value="1"/>
</dbReference>
<evidence type="ECO:0000256" key="5">
    <source>
        <dbReference type="ARBA" id="ARBA00022968"/>
    </source>
</evidence>
<dbReference type="Proteomes" id="UP000265716">
    <property type="component" value="Unassembled WGS sequence"/>
</dbReference>
<evidence type="ECO:0000313" key="19">
    <source>
        <dbReference type="Proteomes" id="UP000283543"/>
    </source>
</evidence>
<dbReference type="EMBL" id="QUTF01024144">
    <property type="protein sequence ID" value="RHY85460.1"/>
    <property type="molecule type" value="Genomic_DNA"/>
</dbReference>
<evidence type="ECO:0000313" key="14">
    <source>
        <dbReference type="EMBL" id="RHY85460.1"/>
    </source>
</evidence>
<dbReference type="Proteomes" id="UP000283543">
    <property type="component" value="Unassembled WGS sequence"/>
</dbReference>
<evidence type="ECO:0000256" key="2">
    <source>
        <dbReference type="ARBA" id="ARBA00009289"/>
    </source>
</evidence>
<proteinExistence type="inferred from homology"/>
<evidence type="ECO:0000256" key="6">
    <source>
        <dbReference type="ARBA" id="ARBA00022989"/>
    </source>
</evidence>
<dbReference type="VEuPathDB" id="FungiDB:H257_14409"/>
<dbReference type="EMBL" id="QUSZ01006465">
    <property type="protein sequence ID" value="RHY05645.1"/>
    <property type="molecule type" value="Genomic_DNA"/>
</dbReference>
<dbReference type="EMBL" id="QUTB01004621">
    <property type="protein sequence ID" value="RHY60754.1"/>
    <property type="molecule type" value="Genomic_DNA"/>
</dbReference>
<keyword evidence="6" id="KW-1133">Transmembrane helix</keyword>
<dbReference type="PANTHER" id="PTHR12804">
    <property type="entry name" value="MICROSOMAL SIGNAL PEPTIDASE 23 KD SUBUNIT SPC22/23"/>
    <property type="match status" value="1"/>
</dbReference>
<evidence type="ECO:0000256" key="3">
    <source>
        <dbReference type="ARBA" id="ARBA00022692"/>
    </source>
</evidence>
<dbReference type="AlphaFoldDB" id="A0A397EEP3"/>
<comment type="caution">
    <text evidence="13">The sequence shown here is derived from an EMBL/GenBank/DDBJ whole genome shotgun (WGS) entry which is preliminary data.</text>
</comment>
<protein>
    <recommendedName>
        <fullName evidence="8">Signal peptidase complex subunit 3</fullName>
    </recommendedName>
</protein>
<dbReference type="PANTHER" id="PTHR12804:SF0">
    <property type="entry name" value="SIGNAL PEPTIDASE COMPLEX SUBUNIT 3"/>
    <property type="match status" value="1"/>
</dbReference>
<evidence type="ECO:0000256" key="4">
    <source>
        <dbReference type="ARBA" id="ARBA00022824"/>
    </source>
</evidence>
<evidence type="ECO:0000313" key="10">
    <source>
        <dbReference type="EMBL" id="RHY22547.1"/>
    </source>
</evidence>
<evidence type="ECO:0000313" key="15">
    <source>
        <dbReference type="Proteomes" id="UP000265427"/>
    </source>
</evidence>
<evidence type="ECO:0000313" key="18">
    <source>
        <dbReference type="Proteomes" id="UP000266239"/>
    </source>
</evidence>
<evidence type="ECO:0000313" key="9">
    <source>
        <dbReference type="EMBL" id="RHY05645.1"/>
    </source>
</evidence>
<reference evidence="15 16" key="1">
    <citation type="submission" date="2018-08" db="EMBL/GenBank/DDBJ databases">
        <title>Aphanomyces genome sequencing and annotation.</title>
        <authorList>
            <person name="Minardi D."/>
            <person name="Oidtmann B."/>
            <person name="Van Der Giezen M."/>
            <person name="Studholme D.J."/>
        </authorList>
    </citation>
    <scope>NUCLEOTIDE SEQUENCE [LARGE SCALE GENOMIC DNA]</scope>
    <source>
        <strain evidence="13 17">197901</strain>
        <strain evidence="14 20">FDL457</strain>
        <strain evidence="9 15">Kv</strain>
        <strain evidence="12 16">SA</strain>
        <strain evidence="11 19">Si</strain>
        <strain evidence="10 18">Yx</strain>
    </source>
</reference>
<dbReference type="Proteomes" id="UP000266196">
    <property type="component" value="Unassembled WGS sequence"/>
</dbReference>
<comment type="similarity">
    <text evidence="2">Belongs to the SPCS3 family.</text>
</comment>
<evidence type="ECO:0000256" key="8">
    <source>
        <dbReference type="ARBA" id="ARBA00029556"/>
    </source>
</evidence>
<dbReference type="EMBL" id="QUTA01003695">
    <property type="protein sequence ID" value="RHY22547.1"/>
    <property type="molecule type" value="Genomic_DNA"/>
</dbReference>
<dbReference type="EMBL" id="QUTC01003976">
    <property type="protein sequence ID" value="RHY67176.1"/>
    <property type="molecule type" value="Genomic_DNA"/>
</dbReference>
<evidence type="ECO:0000313" key="13">
    <source>
        <dbReference type="EMBL" id="RHY78684.1"/>
    </source>
</evidence>
<dbReference type="Pfam" id="PF04573">
    <property type="entry name" value="SPC22"/>
    <property type="match status" value="1"/>
</dbReference>
<organism evidence="13 17">
    <name type="scientific">Aphanomyces astaci</name>
    <name type="common">Crayfish plague agent</name>
    <dbReference type="NCBI Taxonomy" id="112090"/>
    <lineage>
        <taxon>Eukaryota</taxon>
        <taxon>Sar</taxon>
        <taxon>Stramenopiles</taxon>
        <taxon>Oomycota</taxon>
        <taxon>Saprolegniomycetes</taxon>
        <taxon>Saprolegniales</taxon>
        <taxon>Verrucalvaceae</taxon>
        <taxon>Aphanomyces</taxon>
    </lineage>
</organism>
<evidence type="ECO:0000256" key="1">
    <source>
        <dbReference type="ARBA" id="ARBA00004648"/>
    </source>
</evidence>
<name>A0A397EEP3_APHAT</name>
<evidence type="ECO:0000313" key="11">
    <source>
        <dbReference type="EMBL" id="RHY60754.1"/>
    </source>
</evidence>
<keyword evidence="7" id="KW-0472">Membrane</keyword>
<evidence type="ECO:0000313" key="20">
    <source>
        <dbReference type="Proteomes" id="UP000286510"/>
    </source>
</evidence>
<accession>A0A397EEP3</accession>
<keyword evidence="5" id="KW-0735">Signal-anchor</keyword>
<sequence length="178" mass="20116">MHTFWTRANAVFMAAFTAMYTMCALTTLTTFLHTPSPLVHTLALNQVQSLRNYRDKTDRAVLTFDLDADLSSVFNWNTKQLFVYVVAEYTSASNVVNQVVVWDAIVPTRADARLQFADENVKYFLADETNQLRDADVTLKLQWDVMPVCGQLFQYGAGEATFRMPSAYFGSSATKPKN</sequence>
<dbReference type="Proteomes" id="UP000286510">
    <property type="component" value="Unassembled WGS sequence"/>
</dbReference>
<comment type="subcellular location">
    <subcellularLocation>
        <location evidence="1">Endoplasmic reticulum membrane</location>
        <topology evidence="1">Single-pass type II membrane protein</topology>
    </subcellularLocation>
</comment>
<dbReference type="EMBL" id="QUTE01024411">
    <property type="protein sequence ID" value="RHY78684.1"/>
    <property type="molecule type" value="Genomic_DNA"/>
</dbReference>
<evidence type="ECO:0000313" key="16">
    <source>
        <dbReference type="Proteomes" id="UP000265716"/>
    </source>
</evidence>
<dbReference type="Proteomes" id="UP000265427">
    <property type="component" value="Unassembled WGS sequence"/>
</dbReference>
<keyword evidence="4" id="KW-0256">Endoplasmic reticulum</keyword>
<dbReference type="Proteomes" id="UP000266239">
    <property type="component" value="Unassembled WGS sequence"/>
</dbReference>
<dbReference type="GO" id="GO:0006465">
    <property type="term" value="P:signal peptide processing"/>
    <property type="evidence" value="ECO:0007669"/>
    <property type="project" value="InterPro"/>
</dbReference>
<evidence type="ECO:0000313" key="12">
    <source>
        <dbReference type="EMBL" id="RHY67176.1"/>
    </source>
</evidence>
<dbReference type="InterPro" id="IPR007653">
    <property type="entry name" value="SPC3"/>
</dbReference>
<dbReference type="GO" id="GO:0005787">
    <property type="term" value="C:signal peptidase complex"/>
    <property type="evidence" value="ECO:0007669"/>
    <property type="project" value="InterPro"/>
</dbReference>
<evidence type="ECO:0000313" key="17">
    <source>
        <dbReference type="Proteomes" id="UP000266196"/>
    </source>
</evidence>
<keyword evidence="3" id="KW-0812">Transmembrane</keyword>
<evidence type="ECO:0000256" key="7">
    <source>
        <dbReference type="ARBA" id="ARBA00023136"/>
    </source>
</evidence>